<reference evidence="5" key="1">
    <citation type="submission" date="2023-07" db="EMBL/GenBank/DDBJ databases">
        <title>Description of three actinobacteria isolated from air of manufacturing shop in a pharmaceutical factory.</title>
        <authorList>
            <person name="Zhang D.-F."/>
        </authorList>
    </citation>
    <scope>NUCLEOTIDE SEQUENCE [LARGE SCALE GENOMIC DNA]</scope>
    <source>
        <strain evidence="5">CCTCC AB 2011122</strain>
    </source>
</reference>
<feature type="region of interest" description="Disordered" evidence="3">
    <location>
        <begin position="345"/>
        <end position="369"/>
    </location>
</feature>
<name>A0ABU1FL45_9MICO</name>
<evidence type="ECO:0000256" key="1">
    <source>
        <dbReference type="ARBA" id="ARBA00022676"/>
    </source>
</evidence>
<evidence type="ECO:0000313" key="5">
    <source>
        <dbReference type="Proteomes" id="UP001260072"/>
    </source>
</evidence>
<dbReference type="Proteomes" id="UP001260072">
    <property type="component" value="Unassembled WGS sequence"/>
</dbReference>
<dbReference type="InterPro" id="IPR002201">
    <property type="entry name" value="Glyco_trans_9"/>
</dbReference>
<dbReference type="CDD" id="cd03789">
    <property type="entry name" value="GT9_LPS_heptosyltransferase"/>
    <property type="match status" value="1"/>
</dbReference>
<keyword evidence="1 4" id="KW-0328">Glycosyltransferase</keyword>
<keyword evidence="2 4" id="KW-0808">Transferase</keyword>
<dbReference type="RefSeq" id="WP_310520670.1">
    <property type="nucleotide sequence ID" value="NZ_BAABBS010000002.1"/>
</dbReference>
<dbReference type="Pfam" id="PF01075">
    <property type="entry name" value="Glyco_transf_9"/>
    <property type="match status" value="1"/>
</dbReference>
<dbReference type="Gene3D" id="3.40.50.2000">
    <property type="entry name" value="Glycogen Phosphorylase B"/>
    <property type="match status" value="2"/>
</dbReference>
<sequence>MPPHERRSRVLVARLDSLGDMLLCGPAIRAVAADAEVHVLCGPRGAPAARLLPGVAGVEVWDAPWIADPAPAMTEDSAADLRGILAAIRPDAAVILTSFHQSPLPLALMLRLAGVRGITGASVDYAGSLLDVRLRPGEDFPEEQSEVARALAIVGAAGFRLPSCDPGRLAIRLPEGASPVTTGDDGYVVVHPGAAVEARTWPAQHHRELVERLATAGVRVAVTGSDGERELTRAVSGDRAVDLGGSTPLATLARVVADADVVVAGNTGAAHLAAAVGTPVVSLFSPVVSERCWRPFGVPTVVFGAEDAACAGSRARSCPVPGHPCLASVPPAAVAQAVLALRPARPGSRTTGSHPGGAGAGSTTEAVPA</sequence>
<protein>
    <submittedName>
        <fullName evidence="4">Glycosyltransferase family 9 protein</fullName>
        <ecNumber evidence="4">2.4.-.-</ecNumber>
    </submittedName>
</protein>
<dbReference type="GO" id="GO:0016757">
    <property type="term" value="F:glycosyltransferase activity"/>
    <property type="evidence" value="ECO:0007669"/>
    <property type="project" value="UniProtKB-KW"/>
</dbReference>
<dbReference type="EMBL" id="JAVKGS010000002">
    <property type="protein sequence ID" value="MDR5692141.1"/>
    <property type="molecule type" value="Genomic_DNA"/>
</dbReference>
<evidence type="ECO:0000313" key="4">
    <source>
        <dbReference type="EMBL" id="MDR5692141.1"/>
    </source>
</evidence>
<dbReference type="InterPro" id="IPR051199">
    <property type="entry name" value="LPS_LOS_Heptosyltrfase"/>
</dbReference>
<dbReference type="SUPFAM" id="SSF53756">
    <property type="entry name" value="UDP-Glycosyltransferase/glycogen phosphorylase"/>
    <property type="match status" value="1"/>
</dbReference>
<keyword evidence="5" id="KW-1185">Reference proteome</keyword>
<dbReference type="PANTHER" id="PTHR30160:SF1">
    <property type="entry name" value="LIPOPOLYSACCHARIDE 1,2-N-ACETYLGLUCOSAMINETRANSFERASE-RELATED"/>
    <property type="match status" value="1"/>
</dbReference>
<evidence type="ECO:0000256" key="3">
    <source>
        <dbReference type="SAM" id="MobiDB-lite"/>
    </source>
</evidence>
<dbReference type="PANTHER" id="PTHR30160">
    <property type="entry name" value="TETRAACYLDISACCHARIDE 4'-KINASE-RELATED"/>
    <property type="match status" value="1"/>
</dbReference>
<organism evidence="4 5">
    <name type="scientific">Agromyces indicus</name>
    <dbReference type="NCBI Taxonomy" id="758919"/>
    <lineage>
        <taxon>Bacteria</taxon>
        <taxon>Bacillati</taxon>
        <taxon>Actinomycetota</taxon>
        <taxon>Actinomycetes</taxon>
        <taxon>Micrococcales</taxon>
        <taxon>Microbacteriaceae</taxon>
        <taxon>Agromyces</taxon>
    </lineage>
</organism>
<proteinExistence type="predicted"/>
<accession>A0ABU1FL45</accession>
<dbReference type="EC" id="2.4.-.-" evidence="4"/>
<gene>
    <name evidence="4" type="ORF">RH861_08725</name>
</gene>
<evidence type="ECO:0000256" key="2">
    <source>
        <dbReference type="ARBA" id="ARBA00022679"/>
    </source>
</evidence>
<comment type="caution">
    <text evidence="4">The sequence shown here is derived from an EMBL/GenBank/DDBJ whole genome shotgun (WGS) entry which is preliminary data.</text>
</comment>